<dbReference type="SUPFAM" id="SSF52172">
    <property type="entry name" value="CheY-like"/>
    <property type="match status" value="1"/>
</dbReference>
<dbReference type="Pfam" id="PF00072">
    <property type="entry name" value="Response_reg"/>
    <property type="match status" value="1"/>
</dbReference>
<dbReference type="GO" id="GO:0000160">
    <property type="term" value="P:phosphorelay signal transduction system"/>
    <property type="evidence" value="ECO:0007669"/>
    <property type="project" value="InterPro"/>
</dbReference>
<dbReference type="InterPro" id="IPR052020">
    <property type="entry name" value="Cyclic_di-GMP/3'3'-cGAMP_PDE"/>
</dbReference>
<dbReference type="OrthoDB" id="9764337at2"/>
<protein>
    <submittedName>
        <fullName evidence="4">Response regulator receiver modulated metal dependent phosphohydrolase</fullName>
    </submittedName>
</protein>
<evidence type="ECO:0000313" key="4">
    <source>
        <dbReference type="EMBL" id="ABK18965.1"/>
    </source>
</evidence>
<dbReference type="PANTHER" id="PTHR45228:SF4">
    <property type="entry name" value="LIPOPROTEIN"/>
    <property type="match status" value="1"/>
</dbReference>
<dbReference type="eggNOG" id="COG2206">
    <property type="taxonomic scope" value="Bacteria"/>
</dbReference>
<dbReference type="InterPro" id="IPR029016">
    <property type="entry name" value="GAF-like_dom_sf"/>
</dbReference>
<accession>A0LNG3</accession>
<feature type="domain" description="HD-GYP" evidence="3">
    <location>
        <begin position="315"/>
        <end position="502"/>
    </location>
</feature>
<dbReference type="HOGENOM" id="CLU_000445_92_10_7"/>
<dbReference type="EMBL" id="CP000478">
    <property type="protein sequence ID" value="ABK18965.1"/>
    <property type="molecule type" value="Genomic_DNA"/>
</dbReference>
<evidence type="ECO:0000259" key="2">
    <source>
        <dbReference type="PROSITE" id="PS50110"/>
    </source>
</evidence>
<organism evidence="4 5">
    <name type="scientific">Syntrophobacter fumaroxidans (strain DSM 10017 / MPOB)</name>
    <dbReference type="NCBI Taxonomy" id="335543"/>
    <lineage>
        <taxon>Bacteria</taxon>
        <taxon>Pseudomonadati</taxon>
        <taxon>Thermodesulfobacteriota</taxon>
        <taxon>Syntrophobacteria</taxon>
        <taxon>Syntrophobacterales</taxon>
        <taxon>Syntrophobacteraceae</taxon>
        <taxon>Syntrophobacter</taxon>
    </lineage>
</organism>
<feature type="modified residue" description="4-aspartylphosphate" evidence="1">
    <location>
        <position position="52"/>
    </location>
</feature>
<evidence type="ECO:0000313" key="5">
    <source>
        <dbReference type="Proteomes" id="UP000001784"/>
    </source>
</evidence>
<dbReference type="eggNOG" id="COG2203">
    <property type="taxonomic scope" value="Bacteria"/>
</dbReference>
<keyword evidence="5" id="KW-1185">Reference proteome</keyword>
<dbReference type="InParanoid" id="A0LNG3"/>
<dbReference type="PROSITE" id="PS50110">
    <property type="entry name" value="RESPONSE_REGULATORY"/>
    <property type="match status" value="1"/>
</dbReference>
<dbReference type="Gene3D" id="3.30.450.40">
    <property type="match status" value="1"/>
</dbReference>
<evidence type="ECO:0000259" key="3">
    <source>
        <dbReference type="PROSITE" id="PS51832"/>
    </source>
</evidence>
<dbReference type="PANTHER" id="PTHR45228">
    <property type="entry name" value="CYCLIC DI-GMP PHOSPHODIESTERASE TM_0186-RELATED"/>
    <property type="match status" value="1"/>
</dbReference>
<dbReference type="KEGG" id="sfu:Sfum_3292"/>
<dbReference type="STRING" id="335543.Sfum_3292"/>
<dbReference type="PROSITE" id="PS51832">
    <property type="entry name" value="HD_GYP"/>
    <property type="match status" value="1"/>
</dbReference>
<name>A0LNG3_SYNFM</name>
<dbReference type="Gene3D" id="3.40.50.2300">
    <property type="match status" value="1"/>
</dbReference>
<proteinExistence type="predicted"/>
<keyword evidence="1" id="KW-0597">Phosphoprotein</keyword>
<dbReference type="InterPro" id="IPR003607">
    <property type="entry name" value="HD/PDEase_dom"/>
</dbReference>
<dbReference type="SUPFAM" id="SSF55781">
    <property type="entry name" value="GAF domain-like"/>
    <property type="match status" value="1"/>
</dbReference>
<sequence>MRIVIIEDDPHLGKLLDECLHHLGHEKVQLCVSGREARLAMEQETFDCAFIDLKLPDINGLELLEEFKRRDPRLPVVMMSGFPTMHATIEAMQKGASDFLTKPFTMQNVVLALERITKERTLLMENLGLLMECEARKELQLVNLELEEKIREQFKLFEISTEIDEARSSEDLYPCIVRLASGLGSIVKAGFFVLPRGQRSIVRMAEHGPGVNGSSPSIFSIPDDSLRKVFLDDAGHFFLPRHKVEAYSPLPGDFAVEGSALSCWPVRIRGELFGFLAACHNGGNSSLPPTDMKLLDFLVKKSALAIENMALYESLIANFYGILRSLVNALEAKDPYTGKHSERVTRYAISIGRKMGLSGTQVESLNTICHLHDIGKIGIRDNILNKTGALTVEEYELIKQHPVIGETIVAELGLSAEERAIIRYHHERWNGEGYPDGLSRDEIPLLARIVAVADAFDAMTTKRAYREGMSRSEAVLELQRHSGTQFDPAVIDAFLETIRTKA</sequence>
<feature type="domain" description="Response regulatory" evidence="2">
    <location>
        <begin position="2"/>
        <end position="117"/>
    </location>
</feature>
<dbReference type="AlphaFoldDB" id="A0LNG3"/>
<dbReference type="Pfam" id="PF13487">
    <property type="entry name" value="HD_5"/>
    <property type="match status" value="1"/>
</dbReference>
<gene>
    <name evidence="4" type="ordered locus">Sfum_3292</name>
</gene>
<dbReference type="Proteomes" id="UP000001784">
    <property type="component" value="Chromosome"/>
</dbReference>
<dbReference type="eggNOG" id="COG2204">
    <property type="taxonomic scope" value="Bacteria"/>
</dbReference>
<dbReference type="InterPro" id="IPR001789">
    <property type="entry name" value="Sig_transdc_resp-reg_receiver"/>
</dbReference>
<dbReference type="RefSeq" id="WP_011700090.1">
    <property type="nucleotide sequence ID" value="NC_008554.1"/>
</dbReference>
<reference evidence="4 5" key="1">
    <citation type="submission" date="2006-10" db="EMBL/GenBank/DDBJ databases">
        <title>Complete sequence of Syntrophobacter fumaroxidans MPOB.</title>
        <authorList>
            <consortium name="US DOE Joint Genome Institute"/>
            <person name="Copeland A."/>
            <person name="Lucas S."/>
            <person name="Lapidus A."/>
            <person name="Barry K."/>
            <person name="Detter J.C."/>
            <person name="Glavina del Rio T."/>
            <person name="Hammon N."/>
            <person name="Israni S."/>
            <person name="Pitluck S."/>
            <person name="Goltsman E.G."/>
            <person name="Martinez M."/>
            <person name="Schmutz J."/>
            <person name="Larimer F."/>
            <person name="Land M."/>
            <person name="Hauser L."/>
            <person name="Kyrpides N."/>
            <person name="Kim E."/>
            <person name="Boone D.R."/>
            <person name="Brockman F."/>
            <person name="Culley D."/>
            <person name="Ferry J."/>
            <person name="Gunsalus R."/>
            <person name="McInerney M.J."/>
            <person name="Morrison M."/>
            <person name="Plugge C."/>
            <person name="Rohlin L."/>
            <person name="Scholten J."/>
            <person name="Sieber J."/>
            <person name="Stams A.J.M."/>
            <person name="Worm P."/>
            <person name="Henstra A.M."/>
            <person name="Richardson P."/>
        </authorList>
    </citation>
    <scope>NUCLEOTIDE SEQUENCE [LARGE SCALE GENOMIC DNA]</scope>
    <source>
        <strain evidence="5">DSM 10017 / MPOB</strain>
    </source>
</reference>
<dbReference type="Gene3D" id="1.10.3210.10">
    <property type="entry name" value="Hypothetical protein af1432"/>
    <property type="match status" value="1"/>
</dbReference>
<dbReference type="GO" id="GO:0016787">
    <property type="term" value="F:hydrolase activity"/>
    <property type="evidence" value="ECO:0007669"/>
    <property type="project" value="UniProtKB-KW"/>
</dbReference>
<dbReference type="CDD" id="cd00077">
    <property type="entry name" value="HDc"/>
    <property type="match status" value="1"/>
</dbReference>
<dbReference type="InterPro" id="IPR011006">
    <property type="entry name" value="CheY-like_superfamily"/>
</dbReference>
<evidence type="ECO:0000256" key="1">
    <source>
        <dbReference type="PROSITE-ProRule" id="PRU00169"/>
    </source>
</evidence>
<dbReference type="SMART" id="SM00448">
    <property type="entry name" value="REC"/>
    <property type="match status" value="1"/>
</dbReference>
<keyword evidence="4" id="KW-0378">Hydrolase</keyword>
<dbReference type="SMART" id="SM00471">
    <property type="entry name" value="HDc"/>
    <property type="match status" value="1"/>
</dbReference>
<dbReference type="SUPFAM" id="SSF109604">
    <property type="entry name" value="HD-domain/PDEase-like"/>
    <property type="match status" value="1"/>
</dbReference>
<dbReference type="InterPro" id="IPR037522">
    <property type="entry name" value="HD_GYP_dom"/>
</dbReference>